<dbReference type="AlphaFoldDB" id="A0A8J7FEY1"/>
<proteinExistence type="predicted"/>
<accession>A0A8J7FEY1</accession>
<reference evidence="3" key="1">
    <citation type="submission" date="2020-10" db="EMBL/GenBank/DDBJ databases">
        <title>Bacterium isolated from coastal waters sediment.</title>
        <authorList>
            <person name="Chen R.-J."/>
            <person name="Lu D.-C."/>
            <person name="Zhu K.-L."/>
            <person name="Du Z.-J."/>
        </authorList>
    </citation>
    <scope>NUCLEOTIDE SEQUENCE</scope>
    <source>
        <strain evidence="3">N1Y112</strain>
    </source>
</reference>
<keyword evidence="1" id="KW-1133">Transmembrane helix</keyword>
<evidence type="ECO:0000256" key="1">
    <source>
        <dbReference type="SAM" id="Phobius"/>
    </source>
</evidence>
<comment type="caution">
    <text evidence="3">The sequence shown here is derived from an EMBL/GenBank/DDBJ whole genome shotgun (WGS) entry which is preliminary data.</text>
</comment>
<dbReference type="Pfam" id="PF07811">
    <property type="entry name" value="TadE"/>
    <property type="match status" value="1"/>
</dbReference>
<evidence type="ECO:0000313" key="3">
    <source>
        <dbReference type="EMBL" id="MBE9398149.1"/>
    </source>
</evidence>
<feature type="domain" description="TadE-like" evidence="2">
    <location>
        <begin position="17"/>
        <end position="59"/>
    </location>
</feature>
<organism evidence="3 4">
    <name type="scientific">Pontibacterium sinense</name>
    <dbReference type="NCBI Taxonomy" id="2781979"/>
    <lineage>
        <taxon>Bacteria</taxon>
        <taxon>Pseudomonadati</taxon>
        <taxon>Pseudomonadota</taxon>
        <taxon>Gammaproteobacteria</taxon>
        <taxon>Oceanospirillales</taxon>
        <taxon>Oceanospirillaceae</taxon>
        <taxon>Pontibacterium</taxon>
    </lineage>
</organism>
<feature type="transmembrane region" description="Helical" evidence="1">
    <location>
        <begin position="20"/>
        <end position="45"/>
    </location>
</feature>
<keyword evidence="1" id="KW-0812">Transmembrane</keyword>
<name>A0A8J7FEY1_9GAMM</name>
<evidence type="ECO:0000259" key="2">
    <source>
        <dbReference type="Pfam" id="PF07811"/>
    </source>
</evidence>
<dbReference type="Proteomes" id="UP000640333">
    <property type="component" value="Unassembled WGS sequence"/>
</dbReference>
<keyword evidence="1" id="KW-0472">Membrane</keyword>
<sequence length="160" mass="17488">MMNTIVAFRHQKKNQSGLAIVEFTVMLPMLLLLFLGTAEIGRLLYDYNTLTKAQRNGVRHLAIHAETGNTDIYVNGFYGTEATNLVVYGNTTGTGNPLLNGLTTTDVTVDDPTQDEVRVTVSYDYTPMVFTSIPGFGLVDDIPLTMTLSSSVTMRAMRGG</sequence>
<dbReference type="RefSeq" id="WP_228050879.1">
    <property type="nucleotide sequence ID" value="NZ_JADEYS010000012.1"/>
</dbReference>
<protein>
    <submittedName>
        <fullName evidence="3">Pilus assembly protein</fullName>
    </submittedName>
</protein>
<keyword evidence="4" id="KW-1185">Reference proteome</keyword>
<dbReference type="EMBL" id="JADEYS010000012">
    <property type="protein sequence ID" value="MBE9398149.1"/>
    <property type="molecule type" value="Genomic_DNA"/>
</dbReference>
<evidence type="ECO:0000313" key="4">
    <source>
        <dbReference type="Proteomes" id="UP000640333"/>
    </source>
</evidence>
<dbReference type="InterPro" id="IPR012495">
    <property type="entry name" value="TadE-like_dom"/>
</dbReference>
<gene>
    <name evidence="3" type="ORF">IOQ59_12875</name>
</gene>